<dbReference type="Gene3D" id="3.40.630.30">
    <property type="match status" value="1"/>
</dbReference>
<dbReference type="EMBL" id="CP097899">
    <property type="protein sequence ID" value="URN93388.1"/>
    <property type="molecule type" value="Genomic_DNA"/>
</dbReference>
<organism evidence="2 3">
    <name type="scientific">Candidatus Pristimantibacillus lignocellulolyticus</name>
    <dbReference type="NCBI Taxonomy" id="2994561"/>
    <lineage>
        <taxon>Bacteria</taxon>
        <taxon>Bacillati</taxon>
        <taxon>Bacillota</taxon>
        <taxon>Bacilli</taxon>
        <taxon>Bacillales</taxon>
        <taxon>Paenibacillaceae</taxon>
        <taxon>Candidatus Pristimantibacillus</taxon>
    </lineage>
</organism>
<sequence>MVTFQIMSQDQVNRLLDIDRSEYIDIIYEIRNGEMIAIPSEHECPTWTEEMMEGLQKRFEFEIANGGFAVGAFDENKLIGFGVLAYKFRGRDLNQLQVDLMYVTRNYRRQGIGTRIFNQLSEEAKRRGAKYLYISSTETRSAVSFYQSNGSYLATEIDEELYNLEPKDIHLIIELE</sequence>
<dbReference type="AlphaFoldDB" id="A0A9J6ZBJ9"/>
<dbReference type="Pfam" id="PF00583">
    <property type="entry name" value="Acetyltransf_1"/>
    <property type="match status" value="1"/>
</dbReference>
<dbReference type="PROSITE" id="PS51186">
    <property type="entry name" value="GNAT"/>
    <property type="match status" value="1"/>
</dbReference>
<feature type="domain" description="N-acetyltransferase" evidence="1">
    <location>
        <begin position="2"/>
        <end position="176"/>
    </location>
</feature>
<accession>A0A9J6ZBJ9</accession>
<name>A0A9J6ZBJ9_9BACL</name>
<dbReference type="InterPro" id="IPR000182">
    <property type="entry name" value="GNAT_dom"/>
</dbReference>
<dbReference type="KEGG" id="plig:NAG76_16335"/>
<gene>
    <name evidence="2" type="ORF">NAG76_16335</name>
</gene>
<evidence type="ECO:0000313" key="2">
    <source>
        <dbReference type="EMBL" id="URN93388.1"/>
    </source>
</evidence>
<evidence type="ECO:0000259" key="1">
    <source>
        <dbReference type="PROSITE" id="PS51186"/>
    </source>
</evidence>
<dbReference type="SUPFAM" id="SSF55729">
    <property type="entry name" value="Acyl-CoA N-acyltransferases (Nat)"/>
    <property type="match status" value="1"/>
</dbReference>
<dbReference type="GO" id="GO:0016747">
    <property type="term" value="F:acyltransferase activity, transferring groups other than amino-acyl groups"/>
    <property type="evidence" value="ECO:0007669"/>
    <property type="project" value="InterPro"/>
</dbReference>
<reference evidence="2" key="1">
    <citation type="submission" date="2022-05" db="EMBL/GenBank/DDBJ databases">
        <title>Novel bacterial taxa in a minimal lignocellulolytic consortium and its capacity to transform plastics disclosed by genome-resolved metagenomics.</title>
        <authorList>
            <person name="Rodriguez C.A.D."/>
            <person name="Diaz-Garcia L."/>
            <person name="Herrera K."/>
            <person name="Tarazona N.A."/>
            <person name="Sproer C."/>
            <person name="Overmann J."/>
            <person name="Jimenez D.J."/>
        </authorList>
    </citation>
    <scope>NUCLEOTIDE SEQUENCE</scope>
    <source>
        <strain evidence="2">MAG5</strain>
    </source>
</reference>
<dbReference type="Proteomes" id="UP001056756">
    <property type="component" value="Chromosome"/>
</dbReference>
<proteinExistence type="predicted"/>
<evidence type="ECO:0000313" key="3">
    <source>
        <dbReference type="Proteomes" id="UP001056756"/>
    </source>
</evidence>
<dbReference type="CDD" id="cd04301">
    <property type="entry name" value="NAT_SF"/>
    <property type="match status" value="1"/>
</dbReference>
<protein>
    <submittedName>
        <fullName evidence="2">GNAT family N-acetyltransferase</fullName>
    </submittedName>
</protein>
<dbReference type="InterPro" id="IPR016181">
    <property type="entry name" value="Acyl_CoA_acyltransferase"/>
</dbReference>